<feature type="transmembrane region" description="Helical" evidence="1">
    <location>
        <begin position="37"/>
        <end position="58"/>
    </location>
</feature>
<evidence type="ECO:0000256" key="1">
    <source>
        <dbReference type="SAM" id="Phobius"/>
    </source>
</evidence>
<gene>
    <name evidence="2" type="ORF">SAMN05421811_12774</name>
</gene>
<accession>A0A1I0LTP4</accession>
<keyword evidence="1" id="KW-0812">Transmembrane</keyword>
<organism evidence="2 3">
    <name type="scientific">Nonomuraea wenchangensis</name>
    <dbReference type="NCBI Taxonomy" id="568860"/>
    <lineage>
        <taxon>Bacteria</taxon>
        <taxon>Bacillati</taxon>
        <taxon>Actinomycetota</taxon>
        <taxon>Actinomycetes</taxon>
        <taxon>Streptosporangiales</taxon>
        <taxon>Streptosporangiaceae</taxon>
        <taxon>Nonomuraea</taxon>
    </lineage>
</organism>
<dbReference type="AlphaFoldDB" id="A0A1I0LTP4"/>
<reference evidence="2 3" key="1">
    <citation type="submission" date="2016-10" db="EMBL/GenBank/DDBJ databases">
        <authorList>
            <person name="de Groot N.N."/>
        </authorList>
    </citation>
    <scope>NUCLEOTIDE SEQUENCE [LARGE SCALE GENOMIC DNA]</scope>
    <source>
        <strain evidence="2 3">CGMCC 4.5598</strain>
    </source>
</reference>
<evidence type="ECO:0000313" key="3">
    <source>
        <dbReference type="Proteomes" id="UP000199361"/>
    </source>
</evidence>
<proteinExistence type="predicted"/>
<dbReference type="Proteomes" id="UP000199361">
    <property type="component" value="Unassembled WGS sequence"/>
</dbReference>
<dbReference type="EMBL" id="FOHX01000027">
    <property type="protein sequence ID" value="SEU46549.1"/>
    <property type="molecule type" value="Genomic_DNA"/>
</dbReference>
<keyword evidence="1" id="KW-1133">Transmembrane helix</keyword>
<sequence>MRRIGLALVVIVLLIAGGFLLTATVSQLTGAEDINSIVTALSALISGISAFLAAAAAWRGASHQKPKPQQNVRLIALPRYVADNLPVRRKLTFGYRRMMEEEVASRLSTIFGEMDEFYGRVGREIDPKSDIPAPYWEKLRTGVFKGQQGTTLNDLVELLVAVRVIRGTRPLFRDEDIRVQGGQLETSITELLHRLHQIIPRAIE</sequence>
<evidence type="ECO:0000313" key="2">
    <source>
        <dbReference type="EMBL" id="SEU46549.1"/>
    </source>
</evidence>
<keyword evidence="3" id="KW-1185">Reference proteome</keyword>
<keyword evidence="1" id="KW-0472">Membrane</keyword>
<dbReference type="RefSeq" id="WP_091094044.1">
    <property type="nucleotide sequence ID" value="NZ_FOHX01000027.1"/>
</dbReference>
<name>A0A1I0LTP4_9ACTN</name>
<protein>
    <submittedName>
        <fullName evidence="2">Uncharacterized protein</fullName>
    </submittedName>
</protein>